<name>A0A1W1H7F8_9BACT</name>
<dbReference type="AlphaFoldDB" id="A0A1W1H7F8"/>
<accession>A0A1W1H7F8</accession>
<dbReference type="Proteomes" id="UP000191931">
    <property type="component" value="Unassembled WGS sequence"/>
</dbReference>
<evidence type="ECO:0000313" key="1">
    <source>
        <dbReference type="EMBL" id="SLM28420.1"/>
    </source>
</evidence>
<reference evidence="1 2" key="1">
    <citation type="submission" date="2017-03" db="EMBL/GenBank/DDBJ databases">
        <authorList>
            <person name="Afonso C.L."/>
            <person name="Miller P.J."/>
            <person name="Scott M.A."/>
            <person name="Spackman E."/>
            <person name="Goraichik I."/>
            <person name="Dimitrov K.M."/>
            <person name="Suarez D.L."/>
            <person name="Swayne D.E."/>
        </authorList>
    </citation>
    <scope>NUCLEOTIDE SEQUENCE [LARGE SCALE GENOMIC DNA]</scope>
    <source>
        <strain evidence="1">PRJEB14757</strain>
    </source>
</reference>
<gene>
    <name evidence="1" type="ORF">MTBBW1_1330006</name>
</gene>
<keyword evidence="2" id="KW-1185">Reference proteome</keyword>
<sequence>MKKIIQTGDPRTVSRRLDALEKRTLFHGLPFLQRSMLQKINLNRLLLKNNFNKSIKLLSKTNNTMIFLIV</sequence>
<dbReference type="EMBL" id="FWEV01000039">
    <property type="protein sequence ID" value="SLM28420.1"/>
    <property type="molecule type" value="Genomic_DNA"/>
</dbReference>
<protein>
    <submittedName>
        <fullName evidence="1">Uncharacterized protein</fullName>
    </submittedName>
</protein>
<organism evidence="1 2">
    <name type="scientific">Desulfamplus magnetovallimortis</name>
    <dbReference type="NCBI Taxonomy" id="1246637"/>
    <lineage>
        <taxon>Bacteria</taxon>
        <taxon>Pseudomonadati</taxon>
        <taxon>Thermodesulfobacteriota</taxon>
        <taxon>Desulfobacteria</taxon>
        <taxon>Desulfobacterales</taxon>
        <taxon>Desulfobacteraceae</taxon>
        <taxon>Desulfamplus</taxon>
    </lineage>
</organism>
<evidence type="ECO:0000313" key="2">
    <source>
        <dbReference type="Proteomes" id="UP000191931"/>
    </source>
</evidence>
<proteinExistence type="predicted"/>